<protein>
    <submittedName>
        <fullName evidence="1">Uncharacterized protein</fullName>
    </submittedName>
</protein>
<keyword evidence="2" id="KW-1185">Reference proteome</keyword>
<evidence type="ECO:0000313" key="2">
    <source>
        <dbReference type="Proteomes" id="UP000747542"/>
    </source>
</evidence>
<comment type="caution">
    <text evidence="1">The sequence shown here is derived from an EMBL/GenBank/DDBJ whole genome shotgun (WGS) entry which is preliminary data.</text>
</comment>
<dbReference type="EMBL" id="JAHLQT010021820">
    <property type="protein sequence ID" value="KAG7167247.1"/>
    <property type="molecule type" value="Genomic_DNA"/>
</dbReference>
<gene>
    <name evidence="1" type="ORF">Hamer_G017157</name>
</gene>
<dbReference type="AlphaFoldDB" id="A0A8J5K090"/>
<sequence>MVILLQMSVIVLIMDESGFRTFNLTGQSYFFRNKFPCDILVGAGAGAAAELLLILMHNAQLCPHHLHCGGVQECFNHHWIPHFWWNCVRSSECCRNYFEHSWWCDICICQVPRPQDKEEKHISWRRWHTTCRMGTKRKN</sequence>
<reference evidence="1" key="1">
    <citation type="journal article" date="2021" name="Sci. Adv.">
        <title>The American lobster genome reveals insights on longevity, neural, and immune adaptations.</title>
        <authorList>
            <person name="Polinski J.M."/>
            <person name="Zimin A.V."/>
            <person name="Clark K.F."/>
            <person name="Kohn A.B."/>
            <person name="Sadowski N."/>
            <person name="Timp W."/>
            <person name="Ptitsyn A."/>
            <person name="Khanna P."/>
            <person name="Romanova D.Y."/>
            <person name="Williams P."/>
            <person name="Greenwood S.J."/>
            <person name="Moroz L.L."/>
            <person name="Walt D.R."/>
            <person name="Bodnar A.G."/>
        </authorList>
    </citation>
    <scope>NUCLEOTIDE SEQUENCE</scope>
    <source>
        <strain evidence="1">GMGI-L3</strain>
    </source>
</reference>
<name>A0A8J5K090_HOMAM</name>
<organism evidence="1 2">
    <name type="scientific">Homarus americanus</name>
    <name type="common">American lobster</name>
    <dbReference type="NCBI Taxonomy" id="6706"/>
    <lineage>
        <taxon>Eukaryota</taxon>
        <taxon>Metazoa</taxon>
        <taxon>Ecdysozoa</taxon>
        <taxon>Arthropoda</taxon>
        <taxon>Crustacea</taxon>
        <taxon>Multicrustacea</taxon>
        <taxon>Malacostraca</taxon>
        <taxon>Eumalacostraca</taxon>
        <taxon>Eucarida</taxon>
        <taxon>Decapoda</taxon>
        <taxon>Pleocyemata</taxon>
        <taxon>Astacidea</taxon>
        <taxon>Nephropoidea</taxon>
        <taxon>Nephropidae</taxon>
        <taxon>Homarus</taxon>
    </lineage>
</organism>
<proteinExistence type="predicted"/>
<dbReference type="Proteomes" id="UP000747542">
    <property type="component" value="Unassembled WGS sequence"/>
</dbReference>
<evidence type="ECO:0000313" key="1">
    <source>
        <dbReference type="EMBL" id="KAG7167247.1"/>
    </source>
</evidence>
<accession>A0A8J5K090</accession>